<gene>
    <name evidence="1" type="ORF">HMPREF1991_01295</name>
</gene>
<evidence type="ECO:0000313" key="2">
    <source>
        <dbReference type="Proteomes" id="UP000027442"/>
    </source>
</evidence>
<dbReference type="PATRIC" id="fig|1122985.7.peg.1342"/>
<protein>
    <submittedName>
        <fullName evidence="1">Uncharacterized protein</fullName>
    </submittedName>
</protein>
<name>A0A069QIK7_HOYLO</name>
<proteinExistence type="predicted"/>
<organism evidence="1 2">
    <name type="scientific">Hoylesella loescheii DSM 19665 = JCM 12249 = ATCC 15930</name>
    <dbReference type="NCBI Taxonomy" id="1122985"/>
    <lineage>
        <taxon>Bacteria</taxon>
        <taxon>Pseudomonadati</taxon>
        <taxon>Bacteroidota</taxon>
        <taxon>Bacteroidia</taxon>
        <taxon>Bacteroidales</taxon>
        <taxon>Prevotellaceae</taxon>
        <taxon>Hoylesella</taxon>
    </lineage>
</organism>
<sequence>MTVQLIFTEALVEKALNKSFFNARHELIICLTKCWCGDVDE</sequence>
<dbReference type="HOGENOM" id="CLU_3274513_0_0_10"/>
<comment type="caution">
    <text evidence="1">The sequence shown here is derived from an EMBL/GenBank/DDBJ whole genome shotgun (WGS) entry which is preliminary data.</text>
</comment>
<dbReference type="AlphaFoldDB" id="A0A069QIK7"/>
<dbReference type="Proteomes" id="UP000027442">
    <property type="component" value="Unassembled WGS sequence"/>
</dbReference>
<reference evidence="1 2" key="1">
    <citation type="submission" date="2013-08" db="EMBL/GenBank/DDBJ databases">
        <authorList>
            <person name="Weinstock G."/>
            <person name="Sodergren E."/>
            <person name="Wylie T."/>
            <person name="Fulton L."/>
            <person name="Fulton R."/>
            <person name="Fronick C."/>
            <person name="O'Laughlin M."/>
            <person name="Godfrey J."/>
            <person name="Miner T."/>
            <person name="Herter B."/>
            <person name="Appelbaum E."/>
            <person name="Cordes M."/>
            <person name="Lek S."/>
            <person name="Wollam A."/>
            <person name="Pepin K.H."/>
            <person name="Palsikar V.B."/>
            <person name="Mitreva M."/>
            <person name="Wilson R.K."/>
        </authorList>
    </citation>
    <scope>NUCLEOTIDE SEQUENCE [LARGE SCALE GENOMIC DNA]</scope>
    <source>
        <strain evidence="1 2">ATCC 15930</strain>
    </source>
</reference>
<dbReference type="EMBL" id="JNGW01000049">
    <property type="protein sequence ID" value="KDR52630.1"/>
    <property type="molecule type" value="Genomic_DNA"/>
</dbReference>
<evidence type="ECO:0000313" key="1">
    <source>
        <dbReference type="EMBL" id="KDR52630.1"/>
    </source>
</evidence>
<accession>A0A069QIK7</accession>
<keyword evidence="2" id="KW-1185">Reference proteome</keyword>